<accession>R7QE32</accession>
<evidence type="ECO:0000313" key="3">
    <source>
        <dbReference type="Proteomes" id="UP000012073"/>
    </source>
</evidence>
<dbReference type="Proteomes" id="UP000012073">
    <property type="component" value="Unassembled WGS sequence"/>
</dbReference>
<name>R7QE32_CHOCR</name>
<protein>
    <submittedName>
        <fullName evidence="2">Uncharacterized protein</fullName>
    </submittedName>
</protein>
<organism evidence="2 3">
    <name type="scientific">Chondrus crispus</name>
    <name type="common">Carrageen Irish moss</name>
    <name type="synonym">Polymorpha crispa</name>
    <dbReference type="NCBI Taxonomy" id="2769"/>
    <lineage>
        <taxon>Eukaryota</taxon>
        <taxon>Rhodophyta</taxon>
        <taxon>Florideophyceae</taxon>
        <taxon>Rhodymeniophycidae</taxon>
        <taxon>Gigartinales</taxon>
        <taxon>Gigartinaceae</taxon>
        <taxon>Chondrus</taxon>
    </lineage>
</organism>
<feature type="chain" id="PRO_5004443300" evidence="1">
    <location>
        <begin position="18"/>
        <end position="47"/>
    </location>
</feature>
<dbReference type="Gramene" id="CDF36344">
    <property type="protein sequence ID" value="CDF36344"/>
    <property type="gene ID" value="CHC_T00004672001"/>
</dbReference>
<dbReference type="KEGG" id="ccp:CHC_T00004672001"/>
<dbReference type="EMBL" id="HG001774">
    <property type="protein sequence ID" value="CDF36344.1"/>
    <property type="molecule type" value="Genomic_DNA"/>
</dbReference>
<sequence length="47" mass="5403">MMVCVLVCFWFVRPNSTPELGWEIDVGLPEGWCISRRSWLSICSDSP</sequence>
<reference evidence="3" key="1">
    <citation type="journal article" date="2013" name="Proc. Natl. Acad. Sci. U.S.A.">
        <title>Genome structure and metabolic features in the red seaweed Chondrus crispus shed light on evolution of the Archaeplastida.</title>
        <authorList>
            <person name="Collen J."/>
            <person name="Porcel B."/>
            <person name="Carre W."/>
            <person name="Ball S.G."/>
            <person name="Chaparro C."/>
            <person name="Tonon T."/>
            <person name="Barbeyron T."/>
            <person name="Michel G."/>
            <person name="Noel B."/>
            <person name="Valentin K."/>
            <person name="Elias M."/>
            <person name="Artiguenave F."/>
            <person name="Arun A."/>
            <person name="Aury J.M."/>
            <person name="Barbosa-Neto J.F."/>
            <person name="Bothwell J.H."/>
            <person name="Bouget F.Y."/>
            <person name="Brillet L."/>
            <person name="Cabello-Hurtado F."/>
            <person name="Capella-Gutierrez S."/>
            <person name="Charrier B."/>
            <person name="Cladiere L."/>
            <person name="Cock J.M."/>
            <person name="Coelho S.M."/>
            <person name="Colleoni C."/>
            <person name="Czjzek M."/>
            <person name="Da Silva C."/>
            <person name="Delage L."/>
            <person name="Denoeud F."/>
            <person name="Deschamps P."/>
            <person name="Dittami S.M."/>
            <person name="Gabaldon T."/>
            <person name="Gachon C.M."/>
            <person name="Groisillier A."/>
            <person name="Herve C."/>
            <person name="Jabbari K."/>
            <person name="Katinka M."/>
            <person name="Kloareg B."/>
            <person name="Kowalczyk N."/>
            <person name="Labadie K."/>
            <person name="Leblanc C."/>
            <person name="Lopez P.J."/>
            <person name="McLachlan D.H."/>
            <person name="Meslet-Cladiere L."/>
            <person name="Moustafa A."/>
            <person name="Nehr Z."/>
            <person name="Nyvall Collen P."/>
            <person name="Panaud O."/>
            <person name="Partensky F."/>
            <person name="Poulain J."/>
            <person name="Rensing S.A."/>
            <person name="Rousvoal S."/>
            <person name="Samson G."/>
            <person name="Symeonidi A."/>
            <person name="Weissenbach J."/>
            <person name="Zambounis A."/>
            <person name="Wincker P."/>
            <person name="Boyen C."/>
        </authorList>
    </citation>
    <scope>NUCLEOTIDE SEQUENCE [LARGE SCALE GENOMIC DNA]</scope>
    <source>
        <strain evidence="3">cv. Stackhouse</strain>
    </source>
</reference>
<keyword evidence="3" id="KW-1185">Reference proteome</keyword>
<keyword evidence="1" id="KW-0732">Signal</keyword>
<proteinExistence type="predicted"/>
<gene>
    <name evidence="2" type="ORF">CHC_T00004672001</name>
</gene>
<dbReference type="AlphaFoldDB" id="R7QE32"/>
<dbReference type="RefSeq" id="XP_005716163.1">
    <property type="nucleotide sequence ID" value="XM_005716106.1"/>
</dbReference>
<evidence type="ECO:0000313" key="2">
    <source>
        <dbReference type="EMBL" id="CDF36344.1"/>
    </source>
</evidence>
<feature type="signal peptide" evidence="1">
    <location>
        <begin position="1"/>
        <end position="17"/>
    </location>
</feature>
<dbReference type="GeneID" id="17323880"/>
<evidence type="ECO:0000256" key="1">
    <source>
        <dbReference type="SAM" id="SignalP"/>
    </source>
</evidence>